<evidence type="ECO:0000256" key="9">
    <source>
        <dbReference type="SAM" id="Phobius"/>
    </source>
</evidence>
<feature type="region of interest" description="Disordered" evidence="8">
    <location>
        <begin position="1601"/>
        <end position="1667"/>
    </location>
</feature>
<feature type="region of interest" description="Disordered" evidence="8">
    <location>
        <begin position="446"/>
        <end position="466"/>
    </location>
</feature>
<dbReference type="GO" id="GO:0005840">
    <property type="term" value="C:ribosome"/>
    <property type="evidence" value="ECO:0007669"/>
    <property type="project" value="UniProtKB-KW"/>
</dbReference>
<evidence type="ECO:0000256" key="5">
    <source>
        <dbReference type="ARBA" id="ARBA00022989"/>
    </source>
</evidence>
<evidence type="ECO:0000256" key="1">
    <source>
        <dbReference type="ARBA" id="ARBA00004141"/>
    </source>
</evidence>
<evidence type="ECO:0000313" key="12">
    <source>
        <dbReference type="EMBL" id="KAB8349415.1"/>
    </source>
</evidence>
<feature type="compositionally biased region" description="Low complexity" evidence="8">
    <location>
        <begin position="1461"/>
        <end position="1496"/>
    </location>
</feature>
<organism evidence="12 13">
    <name type="scientific">Carpinus fangiana</name>
    <dbReference type="NCBI Taxonomy" id="176857"/>
    <lineage>
        <taxon>Eukaryota</taxon>
        <taxon>Viridiplantae</taxon>
        <taxon>Streptophyta</taxon>
        <taxon>Embryophyta</taxon>
        <taxon>Tracheophyta</taxon>
        <taxon>Spermatophyta</taxon>
        <taxon>Magnoliopsida</taxon>
        <taxon>eudicotyledons</taxon>
        <taxon>Gunneridae</taxon>
        <taxon>Pentapetalae</taxon>
        <taxon>rosids</taxon>
        <taxon>fabids</taxon>
        <taxon>Fagales</taxon>
        <taxon>Betulaceae</taxon>
        <taxon>Carpinus</taxon>
    </lineage>
</organism>
<dbReference type="GO" id="GO:0006412">
    <property type="term" value="P:translation"/>
    <property type="evidence" value="ECO:0007669"/>
    <property type="project" value="InterPro"/>
</dbReference>
<feature type="compositionally biased region" description="Low complexity" evidence="8">
    <location>
        <begin position="752"/>
        <end position="763"/>
    </location>
</feature>
<feature type="compositionally biased region" description="Low complexity" evidence="8">
    <location>
        <begin position="780"/>
        <end position="803"/>
    </location>
</feature>
<reference evidence="12 13" key="1">
    <citation type="submission" date="2019-06" db="EMBL/GenBank/DDBJ databases">
        <title>A chromosomal-level reference genome of Carpinus fangiana (Coryloideae, Betulaceae).</title>
        <authorList>
            <person name="Yang X."/>
            <person name="Wang Z."/>
            <person name="Zhang L."/>
            <person name="Hao G."/>
            <person name="Liu J."/>
            <person name="Yang Y."/>
        </authorList>
    </citation>
    <scope>NUCLEOTIDE SEQUENCE [LARGE SCALE GENOMIC DNA]</scope>
    <source>
        <strain evidence="12">Cfa_2016G</strain>
        <tissue evidence="12">Leaf</tissue>
    </source>
</reference>
<keyword evidence="13" id="KW-1185">Reference proteome</keyword>
<dbReference type="OrthoDB" id="441444at2759"/>
<feature type="transmembrane region" description="Helical" evidence="9">
    <location>
        <begin position="963"/>
        <end position="981"/>
    </location>
</feature>
<feature type="region of interest" description="Disordered" evidence="8">
    <location>
        <begin position="1767"/>
        <end position="1808"/>
    </location>
</feature>
<feature type="compositionally biased region" description="Polar residues" evidence="8">
    <location>
        <begin position="1313"/>
        <end position="1324"/>
    </location>
</feature>
<keyword evidence="5 9" id="KW-1133">Transmembrane helix</keyword>
<evidence type="ECO:0000256" key="3">
    <source>
        <dbReference type="ARBA" id="ARBA00022692"/>
    </source>
</evidence>
<dbReference type="Pfam" id="PF00312">
    <property type="entry name" value="Ribosomal_S15"/>
    <property type="match status" value="1"/>
</dbReference>
<gene>
    <name evidence="12" type="ORF">FH972_023442</name>
</gene>
<dbReference type="Gene3D" id="1.10.287.10">
    <property type="entry name" value="S15/NS1, RNA-binding"/>
    <property type="match status" value="1"/>
</dbReference>
<feature type="compositionally biased region" description="Basic and acidic residues" evidence="8">
    <location>
        <begin position="268"/>
        <end position="279"/>
    </location>
</feature>
<dbReference type="GO" id="GO:1990904">
    <property type="term" value="C:ribonucleoprotein complex"/>
    <property type="evidence" value="ECO:0007669"/>
    <property type="project" value="UniProtKB-KW"/>
</dbReference>
<dbReference type="InterPro" id="IPR000589">
    <property type="entry name" value="Ribosomal_uS15"/>
</dbReference>
<comment type="similarity">
    <text evidence="2">Belongs to the universal ribosomal protein uS15 family.</text>
</comment>
<evidence type="ECO:0000256" key="10">
    <source>
        <dbReference type="SAM" id="SignalP"/>
    </source>
</evidence>
<dbReference type="SUPFAM" id="SSF47060">
    <property type="entry name" value="S15/NS1 RNA-binding domain"/>
    <property type="match status" value="1"/>
</dbReference>
<feature type="domain" description="TM7S3/TM198-like" evidence="11">
    <location>
        <begin position="833"/>
        <end position="1036"/>
    </location>
</feature>
<keyword evidence="10" id="KW-0732">Signal</keyword>
<evidence type="ECO:0000259" key="11">
    <source>
        <dbReference type="Pfam" id="PF13886"/>
    </source>
</evidence>
<dbReference type="SMART" id="SM01387">
    <property type="entry name" value="Ribosomal_S15"/>
    <property type="match status" value="1"/>
</dbReference>
<feature type="transmembrane region" description="Helical" evidence="9">
    <location>
        <begin position="853"/>
        <end position="874"/>
    </location>
</feature>
<feature type="compositionally biased region" description="Polar residues" evidence="8">
    <location>
        <begin position="1509"/>
        <end position="1533"/>
    </location>
</feature>
<feature type="region of interest" description="Disordered" evidence="8">
    <location>
        <begin position="1458"/>
        <end position="1574"/>
    </location>
</feature>
<dbReference type="GO" id="GO:0003735">
    <property type="term" value="F:structural constituent of ribosome"/>
    <property type="evidence" value="ECO:0007669"/>
    <property type="project" value="InterPro"/>
</dbReference>
<comment type="subcellular location">
    <subcellularLocation>
        <location evidence="1">Membrane</location>
        <topology evidence="1">Multi-pass membrane protein</topology>
    </subcellularLocation>
</comment>
<feature type="compositionally biased region" description="Polar residues" evidence="8">
    <location>
        <begin position="1686"/>
        <end position="1717"/>
    </location>
</feature>
<dbReference type="EMBL" id="VIBQ01000014">
    <property type="protein sequence ID" value="KAB8349415.1"/>
    <property type="molecule type" value="Genomic_DNA"/>
</dbReference>
<feature type="region of interest" description="Disordered" evidence="8">
    <location>
        <begin position="262"/>
        <end position="287"/>
    </location>
</feature>
<feature type="transmembrane region" description="Helical" evidence="9">
    <location>
        <begin position="912"/>
        <end position="933"/>
    </location>
</feature>
<dbReference type="PANTHER" id="PTHR39469:SF1">
    <property type="entry name" value="DUF4203 DOMAIN-CONTAINING PROTEIN"/>
    <property type="match status" value="1"/>
</dbReference>
<keyword evidence="7" id="KW-0687">Ribonucleoprotein</keyword>
<feature type="region of interest" description="Disordered" evidence="8">
    <location>
        <begin position="731"/>
        <end position="803"/>
    </location>
</feature>
<name>A0A5N6KV74_9ROSI</name>
<evidence type="ECO:0000256" key="8">
    <source>
        <dbReference type="SAM" id="MobiDB-lite"/>
    </source>
</evidence>
<dbReference type="PANTHER" id="PTHR39469">
    <property type="entry name" value="CHROMOSOME 1, WHOLE GENOME SHOTGUN SEQUENCE"/>
    <property type="match status" value="1"/>
</dbReference>
<feature type="compositionally biased region" description="Polar residues" evidence="8">
    <location>
        <begin position="446"/>
        <end position="459"/>
    </location>
</feature>
<feature type="transmembrane region" description="Helical" evidence="9">
    <location>
        <begin position="824"/>
        <end position="846"/>
    </location>
</feature>
<feature type="compositionally biased region" description="Basic and acidic residues" evidence="8">
    <location>
        <begin position="1770"/>
        <end position="1794"/>
    </location>
</feature>
<comment type="caution">
    <text evidence="12">The sequence shown here is derived from an EMBL/GenBank/DDBJ whole genome shotgun (WGS) entry which is preliminary data.</text>
</comment>
<feature type="compositionally biased region" description="Basic residues" evidence="8">
    <location>
        <begin position="1237"/>
        <end position="1247"/>
    </location>
</feature>
<keyword evidence="3 9" id="KW-0812">Transmembrane</keyword>
<keyword evidence="4" id="KW-0689">Ribosomal protein</keyword>
<sequence length="1828" mass="197573">MLRHRVTPLLALAPIAHLAVRAIESPTDFLAGSCRPSQLARSSHAASTRAILCAENITRYKLPVMAFLLLANKYPVSTCTNTARRFFSSTPTTKASAAAQKKRKYQDPYALAQAKARKAANISRQATLATERSKGLGDPVRGVTTPFIESFDTALNLEDHDADAKSTESSAAANSQFMNHFISTSEFQQTLEQSRELTTPIRSQVQDPAVYDDKTAQQKLDHANAMEALGRIASIENAGAKDRLRVNIQRCIETFGRHNTDAVLRPKPSKDTAAADKTPRVGPDTGSSEVQAAILTAKIRALANFLETRGKKDKVNKRNLRLLVHKRQKHLAYLRRKERGGERWQNLIATLGLTEGTYSRDFQGQVASRVRLINTIRGIPLRRRLRSSSLRTVGTLSWPEPAATNVVSLCRTAAPSAALSWLGHATAATETAKEYACGSRQWRFPSTSMRRGTSGQANGERQLISDGRNRHAALPVTPPCLRAKAAQGAKILWASVLGTRRNRGSRGSGMLEPALRETAATGRHWRDLGLTRSAPVLLLLPTACPSPPSLATWPGLAVDRGPSAPAVSSGAPRGRGSGEALAKRLPASGAPHDTPVQRYTRSSAECNLTTAFSLGLCAARRVPLQFPSLLTASCSRAVKSAPASAARPCVSHPSDPQIEWIPCGSALLIGPSSSLSCCGVGCPEAMLVANDAMPPIARTNLCTPPSFSLRPLVSQRCGCCLFSSPSPGRLAIRQNDAAPTSNESSAPPPPSSTADSSASIVTSDAPRPTATEHSSDAPGSSNSTRTPTRTTMTTTSISVSTTPVPTATETLAAPGVDSLPIQPVISPALAVAGVLLMGFGIAYTFIGIRQKWLHIFGSVMYLVALAITVLLAYIVNPPVAPAIQGAYLVAAFIPGVIIGAASLIFKEIVEGLGCLLGGFCFSMWLLCLAPGGLVHSNGGRVGLIIAFSAAFFSLSFSHYTRTYGLIGCISFAGATSIVLGIDCFSRAGLKEFWIYNWDLNQMIFPLGTSSYPTTRGIKVESAVTVIIAVFGIMSQMKLWKVIKDRRAQREQARMQDEEDREHLEADLGRRIENANEHEKARWEEIYGSKGGVSSASFVGSTMASTYDPGQNSIAGSVRGIHSSADIAMEMHDMSGRGSPQTKRDSKERSGITITHQELAEGTDAVRRHHRTNTLERLEAGITEHPAMRSSPSGPPPVEPLPFNVPTESVANGHERNNSLTTNGFDFFEAGPAAMAHKKRASTARNSKRVSQGTLGDELNIPHDDDRASSLAATLDELTDDEDHDLPKLSRPTSPSKHEDSIEVVEVSKRRRSLSSMNGTKSQLAGNLGVPSDSKLNNRKSMPSIDDLEKVQQNKEHSLYTPSTNLSDRLELKTKPNAAAASVQSTASRRASLKKEFLPEDQPSVASIYRTNEWAKHQATAETPELEEIAPSDDGVGVEYANETSVPVDVHGLQQTALTGRASMARSPSQASSSNPYRNMSMQRSDSQLSLRQQQQSNATNGSPPLAQGPTMQRVSSQTRLNNLRSGNLSTPLMSQPLIESPTEDAPDARQTSPFGDSQQSHVYAHPSSSTTLLGQRETMLSARKSSSMLPGAGNLSTANLAQTQTRQQSYRQSSNPLPHSTSVYSNFNDPHQSVLPNDSLSIRAGQQGNSPISGSTPMFDDAQHVPADDDMPLSQRKELIRRASMSQSGLPLQTQGLQRSDSQFTLTSPTSPSNNNAGVIYDAHLPRRGPSFTTAHADQQQTRLANWRSDLQADDRVSRTHSTLLAQAQDEAHWRMREERRARGEREQQREWERSQQQGALDERMRSGDLLRTHAEVLRRMQRSANAS</sequence>
<evidence type="ECO:0000313" key="13">
    <source>
        <dbReference type="Proteomes" id="UP000327013"/>
    </source>
</evidence>
<dbReference type="CDD" id="cd00353">
    <property type="entry name" value="Ribosomal_S15p_S13e"/>
    <property type="match status" value="1"/>
</dbReference>
<evidence type="ECO:0000256" key="6">
    <source>
        <dbReference type="ARBA" id="ARBA00023136"/>
    </source>
</evidence>
<dbReference type="InterPro" id="IPR009068">
    <property type="entry name" value="uS15_NS1_RNA-bd_sf"/>
</dbReference>
<dbReference type="InterPro" id="IPR025256">
    <property type="entry name" value="TM7S3/TM198-like_dom"/>
</dbReference>
<feature type="compositionally biased region" description="Polar residues" evidence="8">
    <location>
        <begin position="1549"/>
        <end position="1573"/>
    </location>
</feature>
<keyword evidence="6 9" id="KW-0472">Membrane</keyword>
<protein>
    <recommendedName>
        <fullName evidence="11">TM7S3/TM198-like domain-containing protein</fullName>
    </recommendedName>
</protein>
<feature type="region of interest" description="Disordered" evidence="8">
    <location>
        <begin position="1686"/>
        <end position="1726"/>
    </location>
</feature>
<dbReference type="GO" id="GO:0016020">
    <property type="term" value="C:membrane"/>
    <property type="evidence" value="ECO:0007669"/>
    <property type="project" value="UniProtKB-SubCell"/>
</dbReference>
<proteinExistence type="inferred from homology"/>
<feature type="compositionally biased region" description="Low complexity" evidence="8">
    <location>
        <begin position="1602"/>
        <end position="1614"/>
    </location>
</feature>
<feature type="signal peptide" evidence="10">
    <location>
        <begin position="1"/>
        <end position="22"/>
    </location>
</feature>
<feature type="compositionally biased region" description="Polar residues" evidence="8">
    <location>
        <begin position="1615"/>
        <end position="1656"/>
    </location>
</feature>
<feature type="region of interest" description="Disordered" evidence="8">
    <location>
        <begin position="1276"/>
        <end position="1340"/>
    </location>
</feature>
<accession>A0A5N6KV74</accession>
<feature type="chain" id="PRO_5024391354" description="TM7S3/TM198-like domain-containing protein" evidence="10">
    <location>
        <begin position="23"/>
        <end position="1828"/>
    </location>
</feature>
<evidence type="ECO:0000256" key="2">
    <source>
        <dbReference type="ARBA" id="ARBA00008434"/>
    </source>
</evidence>
<dbReference type="Proteomes" id="UP000327013">
    <property type="component" value="Unassembled WGS sequence"/>
</dbReference>
<dbReference type="Pfam" id="PF13886">
    <property type="entry name" value="TM7S3_TM198"/>
    <property type="match status" value="1"/>
</dbReference>
<feature type="region of interest" description="Disordered" evidence="8">
    <location>
        <begin position="1237"/>
        <end position="1264"/>
    </location>
</feature>
<feature type="transmembrane region" description="Helical" evidence="9">
    <location>
        <begin position="939"/>
        <end position="956"/>
    </location>
</feature>
<evidence type="ECO:0000256" key="4">
    <source>
        <dbReference type="ARBA" id="ARBA00022980"/>
    </source>
</evidence>
<feature type="transmembrane region" description="Helical" evidence="9">
    <location>
        <begin position="886"/>
        <end position="905"/>
    </location>
</feature>
<evidence type="ECO:0000256" key="7">
    <source>
        <dbReference type="ARBA" id="ARBA00023274"/>
    </source>
</evidence>